<evidence type="ECO:0008006" key="4">
    <source>
        <dbReference type="Google" id="ProtNLM"/>
    </source>
</evidence>
<keyword evidence="1" id="KW-0732">Signal</keyword>
<name>A0A2K8Z372_9BACT</name>
<dbReference type="RefSeq" id="WP_100990396.1">
    <property type="nucleotide sequence ID" value="NZ_CP025096.1"/>
</dbReference>
<sequence length="133" mass="14243">MNNSLTSAFAKTVAALFISATPMLANPANPTKPASFEASVYVTNKNTIKLSIDKTTAESLSISLRPTDKSGDLFIKQIGKRQTNARLQLNVDELPNGVYELEIRSAGGVRIVKQVQLGTTTPTIPTGRLVAIN</sequence>
<dbReference type="EMBL" id="CP025096">
    <property type="protein sequence ID" value="AUD04330.1"/>
    <property type="molecule type" value="Genomic_DNA"/>
</dbReference>
<evidence type="ECO:0000256" key="1">
    <source>
        <dbReference type="SAM" id="SignalP"/>
    </source>
</evidence>
<organism evidence="2 3">
    <name type="scientific">Spirosoma pollinicola</name>
    <dbReference type="NCBI Taxonomy" id="2057025"/>
    <lineage>
        <taxon>Bacteria</taxon>
        <taxon>Pseudomonadati</taxon>
        <taxon>Bacteroidota</taxon>
        <taxon>Cytophagia</taxon>
        <taxon>Cytophagales</taxon>
        <taxon>Cytophagaceae</taxon>
        <taxon>Spirosoma</taxon>
    </lineage>
</organism>
<protein>
    <recommendedName>
        <fullName evidence="4">Secretion system C-terminal sorting domain-containing protein</fullName>
    </recommendedName>
</protein>
<evidence type="ECO:0000313" key="3">
    <source>
        <dbReference type="Proteomes" id="UP000232883"/>
    </source>
</evidence>
<dbReference type="OrthoDB" id="958265at2"/>
<feature type="chain" id="PRO_5014849637" description="Secretion system C-terminal sorting domain-containing protein" evidence="1">
    <location>
        <begin position="26"/>
        <end position="133"/>
    </location>
</feature>
<feature type="signal peptide" evidence="1">
    <location>
        <begin position="1"/>
        <end position="25"/>
    </location>
</feature>
<gene>
    <name evidence="2" type="ORF">CWM47_22300</name>
</gene>
<keyword evidence="3" id="KW-1185">Reference proteome</keyword>
<dbReference type="KEGG" id="spir:CWM47_22300"/>
<proteinExistence type="predicted"/>
<dbReference type="Proteomes" id="UP000232883">
    <property type="component" value="Chromosome"/>
</dbReference>
<reference evidence="2 3" key="1">
    <citation type="submission" date="2017-11" db="EMBL/GenBank/DDBJ databases">
        <title>Taxonomic description and genome sequences of Spirosoma HA7 sp. nov., isolated from pollen microhabitat of Corylus avellana.</title>
        <authorList>
            <person name="Ambika Manirajan B."/>
            <person name="Suarez C."/>
            <person name="Ratering S."/>
            <person name="Geissler-Plaum R."/>
            <person name="Cardinale M."/>
            <person name="Sylvia S."/>
        </authorList>
    </citation>
    <scope>NUCLEOTIDE SEQUENCE [LARGE SCALE GENOMIC DNA]</scope>
    <source>
        <strain evidence="2 3">HA7</strain>
    </source>
</reference>
<accession>A0A2K8Z372</accession>
<evidence type="ECO:0000313" key="2">
    <source>
        <dbReference type="EMBL" id="AUD04330.1"/>
    </source>
</evidence>
<dbReference type="AlphaFoldDB" id="A0A2K8Z372"/>